<evidence type="ECO:0000313" key="2">
    <source>
        <dbReference type="EMBL" id="MDR7151122.1"/>
    </source>
</evidence>
<feature type="region of interest" description="Disordered" evidence="1">
    <location>
        <begin position="188"/>
        <end position="222"/>
    </location>
</feature>
<keyword evidence="2" id="KW-0830">Ubiquinone</keyword>
<dbReference type="RefSeq" id="WP_310317869.1">
    <property type="nucleotide sequence ID" value="NZ_JAVDWU010000006.1"/>
</dbReference>
<accession>A0ABU1WPA0</accession>
<evidence type="ECO:0000256" key="1">
    <source>
        <dbReference type="SAM" id="MobiDB-lite"/>
    </source>
</evidence>
<dbReference type="EMBL" id="JAVDWU010000006">
    <property type="protein sequence ID" value="MDR7151122.1"/>
    <property type="molecule type" value="Genomic_DNA"/>
</dbReference>
<protein>
    <submittedName>
        <fullName evidence="2">Ubiquinone biosynthesis protein UbiJ</fullName>
    </submittedName>
</protein>
<dbReference type="InterPro" id="IPR038989">
    <property type="entry name" value="UbiJ"/>
</dbReference>
<name>A0ABU1WPA0_9BURK</name>
<dbReference type="PANTHER" id="PTHR38693">
    <property type="entry name" value="UBIQUINONE BIOSYNTHESIS PROTEIN UBIJ"/>
    <property type="match status" value="1"/>
</dbReference>
<dbReference type="PANTHER" id="PTHR38693:SF1">
    <property type="entry name" value="UBIQUINONE BIOSYNTHESIS ACCESSORY FACTOR UBIJ"/>
    <property type="match status" value="1"/>
</dbReference>
<comment type="caution">
    <text evidence="2">The sequence shown here is derived from an EMBL/GenBank/DDBJ whole genome shotgun (WGS) entry which is preliminary data.</text>
</comment>
<proteinExistence type="predicted"/>
<organism evidence="2 3">
    <name type="scientific">Hydrogenophaga palleronii</name>
    <dbReference type="NCBI Taxonomy" id="65655"/>
    <lineage>
        <taxon>Bacteria</taxon>
        <taxon>Pseudomonadati</taxon>
        <taxon>Pseudomonadota</taxon>
        <taxon>Betaproteobacteria</taxon>
        <taxon>Burkholderiales</taxon>
        <taxon>Comamonadaceae</taxon>
        <taxon>Hydrogenophaga</taxon>
    </lineage>
</organism>
<evidence type="ECO:0000313" key="3">
    <source>
        <dbReference type="Proteomes" id="UP001265700"/>
    </source>
</evidence>
<reference evidence="2 3" key="1">
    <citation type="submission" date="2023-07" db="EMBL/GenBank/DDBJ databases">
        <title>Sorghum-associated microbial communities from plants grown in Nebraska, USA.</title>
        <authorList>
            <person name="Schachtman D."/>
        </authorList>
    </citation>
    <scope>NUCLEOTIDE SEQUENCE [LARGE SCALE GENOMIC DNA]</scope>
    <source>
        <strain evidence="2 3">4249</strain>
    </source>
</reference>
<feature type="compositionally biased region" description="Low complexity" evidence="1">
    <location>
        <begin position="190"/>
        <end position="213"/>
    </location>
</feature>
<gene>
    <name evidence="2" type="ORF">J2W49_003095</name>
</gene>
<dbReference type="Proteomes" id="UP001265700">
    <property type="component" value="Unassembled WGS sequence"/>
</dbReference>
<keyword evidence="3" id="KW-1185">Reference proteome</keyword>
<sequence length="222" mass="23611">MKNESQSSSAASDSAGGMPVNFLQSLLGAIRPPEWVVDELQNRVVLFLNHVLMQEKAAQDRLRRQKGKPVRIQWGDFHLTLAPTAAGLLERCPPDAKPELSMTLTQTSPLSLAQSVLTGQKPGVDIQGDVQLAAEVAWLVDNVRWDVEEDLSRFVGDATAHTLGRFARSAAQALQSFLARLPEGFAVRRPFSPASPASPAAPVTPSSAPAGPEAKGEGGTAA</sequence>